<dbReference type="InterPro" id="IPR019734">
    <property type="entry name" value="TPR_rpt"/>
</dbReference>
<evidence type="ECO:0000256" key="2">
    <source>
        <dbReference type="SAM" id="MobiDB-lite"/>
    </source>
</evidence>
<sequence>MLAAALSCTLVATVALADGGISCRECAPLPADYTLEPRSCETPTPLVFGKTSKVRPTSSELGVFVDVDLAGDSAHPARIWLGVSDRTVPYYAIFQGTSKKASSCGALGGFESLAEFGTNLDWLPARSSLPYVRISSHTRLGGCAGLNSVATVAWLALTKRWAVLNAYEYGDKFCDGDEPDPSEKLHAKGLKAYRSGDFTTAEIRWRKALPLGKAVSDLGFMLDQRGRSKEAESWLIAAAASHHRPEAWLNLADLYWKTGHRPLAAKAYRNYIEVFPLSARPKPGEPAPTPVKRALQRASKD</sequence>
<gene>
    <name evidence="4" type="ORF">Q664_17785</name>
</gene>
<organism evidence="4 5">
    <name type="scientific">Archangium violaceum Cb vi76</name>
    <dbReference type="NCBI Taxonomy" id="1406225"/>
    <lineage>
        <taxon>Bacteria</taxon>
        <taxon>Pseudomonadati</taxon>
        <taxon>Myxococcota</taxon>
        <taxon>Myxococcia</taxon>
        <taxon>Myxococcales</taxon>
        <taxon>Cystobacterineae</taxon>
        <taxon>Archangiaceae</taxon>
        <taxon>Archangium</taxon>
    </lineage>
</organism>
<dbReference type="Gene3D" id="1.25.40.10">
    <property type="entry name" value="Tetratricopeptide repeat domain"/>
    <property type="match status" value="1"/>
</dbReference>
<dbReference type="InterPro" id="IPR011990">
    <property type="entry name" value="TPR-like_helical_dom_sf"/>
</dbReference>
<feature type="chain" id="PRO_5001781852" description="Tetratricopeptide repeat protein" evidence="3">
    <location>
        <begin position="18"/>
        <end position="301"/>
    </location>
</feature>
<proteinExistence type="predicted"/>
<keyword evidence="1" id="KW-0802">TPR repeat</keyword>
<evidence type="ECO:0008006" key="6">
    <source>
        <dbReference type="Google" id="ProtNLM"/>
    </source>
</evidence>
<feature type="repeat" description="TPR" evidence="1">
    <location>
        <begin position="245"/>
        <end position="278"/>
    </location>
</feature>
<dbReference type="Proteomes" id="UP000028547">
    <property type="component" value="Unassembled WGS sequence"/>
</dbReference>
<comment type="caution">
    <text evidence="4">The sequence shown here is derived from an EMBL/GenBank/DDBJ whole genome shotgun (WGS) entry which is preliminary data.</text>
</comment>
<keyword evidence="3" id="KW-0732">Signal</keyword>
<feature type="signal peptide" evidence="3">
    <location>
        <begin position="1"/>
        <end position="17"/>
    </location>
</feature>
<feature type="region of interest" description="Disordered" evidence="2">
    <location>
        <begin position="279"/>
        <end position="301"/>
    </location>
</feature>
<evidence type="ECO:0000256" key="3">
    <source>
        <dbReference type="SAM" id="SignalP"/>
    </source>
</evidence>
<accession>A0A084SUL4</accession>
<evidence type="ECO:0000256" key="1">
    <source>
        <dbReference type="PROSITE-ProRule" id="PRU00339"/>
    </source>
</evidence>
<dbReference type="AlphaFoldDB" id="A0A084SUL4"/>
<reference evidence="4 5" key="1">
    <citation type="submission" date="2014-07" db="EMBL/GenBank/DDBJ databases">
        <title>Draft Genome Sequence of Gephyronic Acid Producer, Cystobacter violaceus Strain Cb vi76.</title>
        <authorList>
            <person name="Stevens D.C."/>
            <person name="Young J."/>
            <person name="Carmichael R."/>
            <person name="Tan J."/>
            <person name="Taylor R.E."/>
        </authorList>
    </citation>
    <scope>NUCLEOTIDE SEQUENCE [LARGE SCALE GENOMIC DNA]</scope>
    <source>
        <strain evidence="4 5">Cb vi76</strain>
    </source>
</reference>
<evidence type="ECO:0000313" key="4">
    <source>
        <dbReference type="EMBL" id="KFA92149.1"/>
    </source>
</evidence>
<dbReference type="EMBL" id="JPMI01000109">
    <property type="protein sequence ID" value="KFA92149.1"/>
    <property type="molecule type" value="Genomic_DNA"/>
</dbReference>
<protein>
    <recommendedName>
        <fullName evidence="6">Tetratricopeptide repeat protein</fullName>
    </recommendedName>
</protein>
<dbReference type="PROSITE" id="PS50005">
    <property type="entry name" value="TPR"/>
    <property type="match status" value="1"/>
</dbReference>
<dbReference type="SUPFAM" id="SSF48452">
    <property type="entry name" value="TPR-like"/>
    <property type="match status" value="1"/>
</dbReference>
<name>A0A084SUL4_9BACT</name>
<evidence type="ECO:0000313" key="5">
    <source>
        <dbReference type="Proteomes" id="UP000028547"/>
    </source>
</evidence>